<reference evidence="1" key="1">
    <citation type="submission" date="2022-10" db="EMBL/GenBank/DDBJ databases">
        <title>Comparative genomic study of S. anginosus.</title>
        <authorList>
            <person name="Prasad A."/>
            <person name="Ene A."/>
            <person name="Jablonska S."/>
            <person name="Du J."/>
            <person name="Wolfe A.J."/>
            <person name="Putonti C."/>
        </authorList>
    </citation>
    <scope>NUCLEOTIDE SEQUENCE</scope>
    <source>
        <strain evidence="1">UMB6888</strain>
    </source>
</reference>
<organism evidence="1 2">
    <name type="scientific">Streptococcus anginosus</name>
    <dbReference type="NCBI Taxonomy" id="1328"/>
    <lineage>
        <taxon>Bacteria</taxon>
        <taxon>Bacillati</taxon>
        <taxon>Bacillota</taxon>
        <taxon>Bacilli</taxon>
        <taxon>Lactobacillales</taxon>
        <taxon>Streptococcaceae</taxon>
        <taxon>Streptococcus</taxon>
        <taxon>Streptococcus anginosus group</taxon>
    </lineage>
</organism>
<dbReference type="AlphaFoldDB" id="A0AAW5TJL9"/>
<feature type="non-terminal residue" evidence="1">
    <location>
        <position position="81"/>
    </location>
</feature>
<evidence type="ECO:0000313" key="1">
    <source>
        <dbReference type="EMBL" id="MCW1073747.1"/>
    </source>
</evidence>
<sequence length="81" mass="9269">KLIRNHDQVFLTFNGHHHGATTWTRTNDAGHPVYQVLMDYQMAYMGGNGYMGMVDFDLPGNKIYQTSFSPWVMTKAKDTLV</sequence>
<dbReference type="Proteomes" id="UP001208853">
    <property type="component" value="Unassembled WGS sequence"/>
</dbReference>
<feature type="non-terminal residue" evidence="1">
    <location>
        <position position="1"/>
    </location>
</feature>
<gene>
    <name evidence="1" type="ORF">OJ930_12295</name>
</gene>
<name>A0AAW5TJL9_STRAP</name>
<evidence type="ECO:0008006" key="3">
    <source>
        <dbReference type="Google" id="ProtNLM"/>
    </source>
</evidence>
<dbReference type="EMBL" id="JAPAIK010000536">
    <property type="protein sequence ID" value="MCW1073747.1"/>
    <property type="molecule type" value="Genomic_DNA"/>
</dbReference>
<proteinExistence type="predicted"/>
<comment type="caution">
    <text evidence="1">The sequence shown here is derived from an EMBL/GenBank/DDBJ whole genome shotgun (WGS) entry which is preliminary data.</text>
</comment>
<evidence type="ECO:0000313" key="2">
    <source>
        <dbReference type="Proteomes" id="UP001208853"/>
    </source>
</evidence>
<accession>A0AAW5TJL9</accession>
<protein>
    <recommendedName>
        <fullName evidence="3">Metallophosphoesterase</fullName>
    </recommendedName>
</protein>